<comment type="caution">
    <text evidence="2">The sequence shown here is derived from an EMBL/GenBank/DDBJ whole genome shotgun (WGS) entry which is preliminary data.</text>
</comment>
<dbReference type="Gene3D" id="3.30.10.10">
    <property type="entry name" value="Trypsin Inhibitor V, subunit A"/>
    <property type="match status" value="1"/>
</dbReference>
<dbReference type="InterPro" id="IPR021719">
    <property type="entry name" value="Prot_inh_I78"/>
</dbReference>
<gene>
    <name evidence="2" type="ORF">Salmuc_05583</name>
</gene>
<evidence type="ECO:0000313" key="3">
    <source>
        <dbReference type="Proteomes" id="UP000015347"/>
    </source>
</evidence>
<evidence type="ECO:0000313" key="2">
    <source>
        <dbReference type="EMBL" id="EPX79642.1"/>
    </source>
</evidence>
<name>S9QIM6_9RHOB</name>
<protein>
    <recommendedName>
        <fullName evidence="4">Peptidase inhibitor I78 family protein</fullName>
    </recommendedName>
</protein>
<reference evidence="3" key="1">
    <citation type="journal article" date="2014" name="Stand. Genomic Sci.">
        <title>Genome sequence of the exopolysaccharide-producing Salipiger mucosus type strain (DSM 16094(T)), a moderately halophilic member of the Roseobacter clade.</title>
        <authorList>
            <person name="Riedel T."/>
            <person name="Spring S."/>
            <person name="Fiebig A."/>
            <person name="Petersen J."/>
            <person name="Kyrpides N.C."/>
            <person name="Goker M."/>
            <person name="Klenk H.P."/>
        </authorList>
    </citation>
    <scope>NUCLEOTIDE SEQUENCE [LARGE SCALE GENOMIC DNA]</scope>
    <source>
        <strain evidence="3">DSM 16094</strain>
    </source>
</reference>
<feature type="compositionally biased region" description="Basic and acidic residues" evidence="1">
    <location>
        <begin position="24"/>
        <end position="37"/>
    </location>
</feature>
<dbReference type="AlphaFoldDB" id="S9QIM6"/>
<dbReference type="Pfam" id="PF11720">
    <property type="entry name" value="Inhibitor_I78"/>
    <property type="match status" value="1"/>
</dbReference>
<evidence type="ECO:0008006" key="4">
    <source>
        <dbReference type="Google" id="ProtNLM"/>
    </source>
</evidence>
<organism evidence="2 3">
    <name type="scientific">Salipiger mucosus DSM 16094</name>
    <dbReference type="NCBI Taxonomy" id="1123237"/>
    <lineage>
        <taxon>Bacteria</taxon>
        <taxon>Pseudomonadati</taxon>
        <taxon>Pseudomonadota</taxon>
        <taxon>Alphaproteobacteria</taxon>
        <taxon>Rhodobacterales</taxon>
        <taxon>Roseobacteraceae</taxon>
        <taxon>Salipiger</taxon>
    </lineage>
</organism>
<dbReference type="HOGENOM" id="CLU_2304034_0_0_5"/>
<feature type="region of interest" description="Disordered" evidence="1">
    <location>
        <begin position="21"/>
        <end position="41"/>
    </location>
</feature>
<proteinExistence type="predicted"/>
<dbReference type="EMBL" id="APVH01000035">
    <property type="protein sequence ID" value="EPX79642.1"/>
    <property type="molecule type" value="Genomic_DNA"/>
</dbReference>
<evidence type="ECO:0000256" key="1">
    <source>
        <dbReference type="SAM" id="MobiDB-lite"/>
    </source>
</evidence>
<dbReference type="Proteomes" id="UP000015347">
    <property type="component" value="Unassembled WGS sequence"/>
</dbReference>
<dbReference type="STRING" id="1123237.Salmuc_05583"/>
<dbReference type="PROSITE" id="PS51257">
    <property type="entry name" value="PROKAR_LIPOPROTEIN"/>
    <property type="match status" value="1"/>
</dbReference>
<sequence length="100" mass="11002">MLTSRIAILPTVLLLAACQPVESGETRSKDTDMKKDPAQTACQPERFEQYIGQPADTIEVPEGTPYRVTAPGTVITMEHLPQRVNFQTDEDGIVLRITCG</sequence>
<dbReference type="RefSeq" id="WP_020038518.1">
    <property type="nucleotide sequence ID" value="NZ_KE557278.1"/>
</dbReference>
<keyword evidence="3" id="KW-1185">Reference proteome</keyword>
<accession>S9QIM6</accession>